<sequence>MQSVVTDLAILENIYDSVYKCNDWVRSGVDGIEIDVSQSQTSPNEDEADVDGVNDIENERKKSKGITFESLPYEVLWKKESRNQAIGKDGGKLASFLGIVSRTPELTLLHINDWRILDKDEKKKLDMINEKLSNNDGSDEQPSPFVACRSSFENIGEEDSSNEVVKKLEQEVLSDWHERVQQSPQMLFKGHSVAGNTLSSHFIVYELAVFEWTWNGNANMEIPGRKSGFDFHANEG</sequence>
<dbReference type="EMBL" id="JACEIK010002047">
    <property type="protein sequence ID" value="MCD9558701.1"/>
    <property type="molecule type" value="Genomic_DNA"/>
</dbReference>
<organism evidence="1 2">
    <name type="scientific">Datura stramonium</name>
    <name type="common">Jimsonweed</name>
    <name type="synonym">Common thornapple</name>
    <dbReference type="NCBI Taxonomy" id="4076"/>
    <lineage>
        <taxon>Eukaryota</taxon>
        <taxon>Viridiplantae</taxon>
        <taxon>Streptophyta</taxon>
        <taxon>Embryophyta</taxon>
        <taxon>Tracheophyta</taxon>
        <taxon>Spermatophyta</taxon>
        <taxon>Magnoliopsida</taxon>
        <taxon>eudicotyledons</taxon>
        <taxon>Gunneridae</taxon>
        <taxon>Pentapetalae</taxon>
        <taxon>asterids</taxon>
        <taxon>lamiids</taxon>
        <taxon>Solanales</taxon>
        <taxon>Solanaceae</taxon>
        <taxon>Solanoideae</taxon>
        <taxon>Datureae</taxon>
        <taxon>Datura</taxon>
    </lineage>
</organism>
<evidence type="ECO:0000313" key="2">
    <source>
        <dbReference type="Proteomes" id="UP000823775"/>
    </source>
</evidence>
<gene>
    <name evidence="1" type="ORF">HAX54_016235</name>
</gene>
<reference evidence="1 2" key="1">
    <citation type="journal article" date="2021" name="BMC Genomics">
        <title>Datura genome reveals duplications of psychoactive alkaloid biosynthetic genes and high mutation rate following tissue culture.</title>
        <authorList>
            <person name="Rajewski A."/>
            <person name="Carter-House D."/>
            <person name="Stajich J."/>
            <person name="Litt A."/>
        </authorList>
    </citation>
    <scope>NUCLEOTIDE SEQUENCE [LARGE SCALE GENOMIC DNA]</scope>
    <source>
        <strain evidence="1">AR-01</strain>
    </source>
</reference>
<proteinExistence type="predicted"/>
<keyword evidence="2" id="KW-1185">Reference proteome</keyword>
<comment type="caution">
    <text evidence="1">The sequence shown here is derived from an EMBL/GenBank/DDBJ whole genome shotgun (WGS) entry which is preliminary data.</text>
</comment>
<protein>
    <submittedName>
        <fullName evidence="1">Uncharacterized protein</fullName>
    </submittedName>
</protein>
<accession>A0ABS8ULG3</accession>
<dbReference type="Proteomes" id="UP000823775">
    <property type="component" value="Unassembled WGS sequence"/>
</dbReference>
<name>A0ABS8ULG3_DATST</name>
<evidence type="ECO:0000313" key="1">
    <source>
        <dbReference type="EMBL" id="MCD9558701.1"/>
    </source>
</evidence>